<organism evidence="2 3">
    <name type="scientific">Paenibacillus azoreducens</name>
    <dbReference type="NCBI Taxonomy" id="116718"/>
    <lineage>
        <taxon>Bacteria</taxon>
        <taxon>Bacillati</taxon>
        <taxon>Bacillota</taxon>
        <taxon>Bacilli</taxon>
        <taxon>Bacillales</taxon>
        <taxon>Paenibacillaceae</taxon>
        <taxon>Paenibacillus</taxon>
    </lineage>
</organism>
<dbReference type="Proteomes" id="UP000682811">
    <property type="component" value="Unassembled WGS sequence"/>
</dbReference>
<dbReference type="Pfam" id="PF17295">
    <property type="entry name" value="DUF5348"/>
    <property type="match status" value="1"/>
</dbReference>
<evidence type="ECO:0000313" key="3">
    <source>
        <dbReference type="Proteomes" id="UP000682811"/>
    </source>
</evidence>
<dbReference type="RefSeq" id="WP_120463237.1">
    <property type="nucleotide sequence ID" value="NZ_AP025343.1"/>
</dbReference>
<sequence>MADKIPMQYDADADRWYVILNDKKCWMHCGEGFELYICGDQVPCRLELDHDWYVVIQGISFNLRKGTKYMVNV</sequence>
<evidence type="ECO:0000313" key="2">
    <source>
        <dbReference type="EMBL" id="GIO49639.1"/>
    </source>
</evidence>
<dbReference type="InterPro" id="IPR035255">
    <property type="entry name" value="DUF5348"/>
</dbReference>
<gene>
    <name evidence="2" type="ORF">J34TS1_44040</name>
</gene>
<dbReference type="Gene3D" id="2.40.10.390">
    <property type="match status" value="1"/>
</dbReference>
<protein>
    <recommendedName>
        <fullName evidence="1">DUF5348 domain-containing protein</fullName>
    </recommendedName>
</protein>
<feature type="domain" description="DUF5348" evidence="1">
    <location>
        <begin position="7"/>
        <end position="72"/>
    </location>
</feature>
<comment type="caution">
    <text evidence="2">The sequence shown here is derived from an EMBL/GenBank/DDBJ whole genome shotgun (WGS) entry which is preliminary data.</text>
</comment>
<evidence type="ECO:0000259" key="1">
    <source>
        <dbReference type="Pfam" id="PF17295"/>
    </source>
</evidence>
<proteinExistence type="predicted"/>
<dbReference type="AlphaFoldDB" id="A0A919YF75"/>
<dbReference type="EMBL" id="BORT01000023">
    <property type="protein sequence ID" value="GIO49639.1"/>
    <property type="molecule type" value="Genomic_DNA"/>
</dbReference>
<accession>A0A919YF75</accession>
<reference evidence="2 3" key="1">
    <citation type="submission" date="2021-03" db="EMBL/GenBank/DDBJ databases">
        <title>Antimicrobial resistance genes in bacteria isolated from Japanese honey, and their potential for conferring macrolide and lincosamide resistance in the American foulbrood pathogen Paenibacillus larvae.</title>
        <authorList>
            <person name="Okamoto M."/>
            <person name="Kumagai M."/>
            <person name="Kanamori H."/>
            <person name="Takamatsu D."/>
        </authorList>
    </citation>
    <scope>NUCLEOTIDE SEQUENCE [LARGE SCALE GENOMIC DNA]</scope>
    <source>
        <strain evidence="2 3">J34TS1</strain>
    </source>
</reference>
<name>A0A919YF75_9BACL</name>
<keyword evidence="3" id="KW-1185">Reference proteome</keyword>